<evidence type="ECO:0000256" key="2">
    <source>
        <dbReference type="ARBA" id="ARBA00022723"/>
    </source>
</evidence>
<reference evidence="10" key="1">
    <citation type="submission" date="2016-02" db="EMBL/GenBank/DDBJ databases">
        <authorList>
            <person name="Holder M.E."/>
            <person name="Ajami N.J."/>
            <person name="Petrosino J.F."/>
        </authorList>
    </citation>
    <scope>NUCLEOTIDE SEQUENCE [LARGE SCALE GENOMIC DNA]</scope>
    <source>
        <strain evidence="10">CCUG 45958</strain>
    </source>
</reference>
<dbReference type="Pfam" id="PF13534">
    <property type="entry name" value="Fer4_17"/>
    <property type="match status" value="1"/>
</dbReference>
<evidence type="ECO:0000259" key="8">
    <source>
        <dbReference type="Pfam" id="PF14691"/>
    </source>
</evidence>
<dbReference type="PANTHER" id="PTHR43255">
    <property type="entry name" value="IRON-SULFUR-BINDING OXIDOREDUCTASE FADF-RELATED-RELATED"/>
    <property type="match status" value="1"/>
</dbReference>
<dbReference type="SUPFAM" id="SSF46548">
    <property type="entry name" value="alpha-helical ferredoxin"/>
    <property type="match status" value="1"/>
</dbReference>
<dbReference type="GO" id="GO:0051539">
    <property type="term" value="F:4 iron, 4 sulfur cluster binding"/>
    <property type="evidence" value="ECO:0007669"/>
    <property type="project" value="UniProtKB-KW"/>
</dbReference>
<dbReference type="GO" id="GO:0016491">
    <property type="term" value="F:oxidoreductase activity"/>
    <property type="evidence" value="ECO:0007669"/>
    <property type="project" value="UniProtKB-KW"/>
</dbReference>
<keyword evidence="5" id="KW-0411">Iron-sulfur</keyword>
<feature type="domain" description="Dihydroprymidine dehydrogenase" evidence="8">
    <location>
        <begin position="10"/>
        <end position="89"/>
    </location>
</feature>
<evidence type="ECO:0000256" key="3">
    <source>
        <dbReference type="ARBA" id="ARBA00023002"/>
    </source>
</evidence>
<evidence type="ECO:0000256" key="1">
    <source>
        <dbReference type="ARBA" id="ARBA00022485"/>
    </source>
</evidence>
<gene>
    <name evidence="9" type="ORF">AXF13_03445</name>
</gene>
<keyword evidence="10" id="KW-1185">Reference proteome</keyword>
<feature type="domain" description="Cysteine-rich" evidence="7">
    <location>
        <begin position="443"/>
        <end position="529"/>
    </location>
</feature>
<dbReference type="AlphaFoldDB" id="A0A109W3T6"/>
<dbReference type="InterPro" id="IPR009051">
    <property type="entry name" value="Helical_ferredxn"/>
</dbReference>
<evidence type="ECO:0000256" key="4">
    <source>
        <dbReference type="ARBA" id="ARBA00023004"/>
    </source>
</evidence>
<sequence length="821" mass="88435">MDQTRLHEIEARCTQESPPHCQAACPFNLDVRAFMARMAEGRPAEARKILERHLPLPGILARICDHPCENVCLRLDLGGSLAIHALEHACVYAVGTQSRPLPMPRKKFSLAVLGAGLAGLAAAWDLSRKGYPVTVFYQGDAQSVLLEQYPALRPDREDDPLAGDWELLGRQKVTFSPAALDEDCLARVAAEFDGVLIDAGAAPGLAPNFAPAEDTPGGMDAVDGMNGVDALTLYWRDNICCAGWLSRTPTGHVYASASAQAGQGRRAAQTLERLVGKVSLTAAREKVQGPLHTPLDGIASLARVEPSGPVYTTEEAALEAGRCLQCQCLICVRECVYLQKYKGYPRVYARQIHNNASIVKGLHTANALVNGCALCGQCEELCPENFSMAELCLAAREDMVQRDFMPPSAHEFALEDMENASGPECALTLPDVALPEGACASWLFFPGCQLAASRGGQTAALYAFLRAALPYRDGGGGVSLLLSCCGIPARWAGREALFKEHTAEIRKEWEVLGRPRIMAACSSCLSALRLALPEARPVSVWEVLNGLPLPPEHVDGLAKDRAEAALPKVFSIHDPCTARWDGAWLEAVRGLARKCGARLEEPRLTGATTACCGYGGLVWCAQPELAQAVSEHRAAELPYPALASCIMCRDRLVADGKECWHLLDLLFPASDGGESAGRGTRRGPGLSARRANRAALRRRLLRDYLGENLPEPAPGALHVPPDLLARLEEKHILLLDVEEAVAGVEACGQYFENQENGHRLGSWRPRQVTFWVEYGRENGELVLYDAWCHRMRVPGSGGPGGPGGSDAGDGRDCCEQGGASA</sequence>
<dbReference type="SUPFAM" id="SSF51905">
    <property type="entry name" value="FAD/NAD(P)-binding domain"/>
    <property type="match status" value="2"/>
</dbReference>
<organism evidence="9 10">
    <name type="scientific">Desulfovibrio fairfieldensis</name>
    <dbReference type="NCBI Taxonomy" id="44742"/>
    <lineage>
        <taxon>Bacteria</taxon>
        <taxon>Pseudomonadati</taxon>
        <taxon>Thermodesulfobacteriota</taxon>
        <taxon>Desulfovibrionia</taxon>
        <taxon>Desulfovibrionales</taxon>
        <taxon>Desulfovibrionaceae</taxon>
        <taxon>Desulfovibrio</taxon>
    </lineage>
</organism>
<keyword evidence="2" id="KW-0479">Metal-binding</keyword>
<proteinExistence type="predicted"/>
<evidence type="ECO:0000313" key="10">
    <source>
        <dbReference type="Proteomes" id="UP000069241"/>
    </source>
</evidence>
<dbReference type="RefSeq" id="WP_062251657.1">
    <property type="nucleotide sequence ID" value="NZ_CP014229.1"/>
</dbReference>
<keyword evidence="3" id="KW-0560">Oxidoreductase</keyword>
<dbReference type="Gene3D" id="1.10.1060.10">
    <property type="entry name" value="Alpha-helical ferredoxin"/>
    <property type="match status" value="2"/>
</dbReference>
<dbReference type="InterPro" id="IPR017900">
    <property type="entry name" value="4Fe4S_Fe_S_CS"/>
</dbReference>
<dbReference type="PROSITE" id="PS00198">
    <property type="entry name" value="4FE4S_FER_1"/>
    <property type="match status" value="1"/>
</dbReference>
<dbReference type="Pfam" id="PF02754">
    <property type="entry name" value="CCG"/>
    <property type="match status" value="1"/>
</dbReference>
<evidence type="ECO:0000313" key="9">
    <source>
        <dbReference type="EMBL" id="AMD89241.1"/>
    </source>
</evidence>
<evidence type="ECO:0000256" key="6">
    <source>
        <dbReference type="SAM" id="MobiDB-lite"/>
    </source>
</evidence>
<evidence type="ECO:0000256" key="5">
    <source>
        <dbReference type="ARBA" id="ARBA00023014"/>
    </source>
</evidence>
<dbReference type="InterPro" id="IPR036188">
    <property type="entry name" value="FAD/NAD-bd_sf"/>
</dbReference>
<dbReference type="Proteomes" id="UP000069241">
    <property type="component" value="Chromosome"/>
</dbReference>
<dbReference type="STRING" id="44742.AXF13_03445"/>
<dbReference type="NCBIfam" id="NF045663">
    <property type="entry name" value="diclust_near_Sec"/>
    <property type="match status" value="1"/>
</dbReference>
<dbReference type="Pfam" id="PF14691">
    <property type="entry name" value="Fer4_20"/>
    <property type="match status" value="1"/>
</dbReference>
<name>A0A109W3T6_9BACT</name>
<dbReference type="Pfam" id="PF13450">
    <property type="entry name" value="NAD_binding_8"/>
    <property type="match status" value="1"/>
</dbReference>
<dbReference type="KEGG" id="dfi:AXF13_03445"/>
<keyword evidence="4" id="KW-0408">Iron</keyword>
<dbReference type="InterPro" id="IPR004017">
    <property type="entry name" value="Cys_rich_dom"/>
</dbReference>
<dbReference type="InterPro" id="IPR028261">
    <property type="entry name" value="DPD_II"/>
</dbReference>
<dbReference type="EMBL" id="CP014229">
    <property type="protein sequence ID" value="AMD89241.1"/>
    <property type="molecule type" value="Genomic_DNA"/>
</dbReference>
<dbReference type="InterPro" id="IPR051460">
    <property type="entry name" value="HdrC_iron-sulfur_subunit"/>
</dbReference>
<evidence type="ECO:0000259" key="7">
    <source>
        <dbReference type="Pfam" id="PF02754"/>
    </source>
</evidence>
<keyword evidence="1" id="KW-0004">4Fe-4S</keyword>
<accession>A0A109W3T6</accession>
<dbReference type="GO" id="GO:0005886">
    <property type="term" value="C:plasma membrane"/>
    <property type="evidence" value="ECO:0007669"/>
    <property type="project" value="TreeGrafter"/>
</dbReference>
<dbReference type="PANTHER" id="PTHR43255:SF1">
    <property type="entry name" value="IRON-SULFUR-BINDING OXIDOREDUCTASE FADF-RELATED"/>
    <property type="match status" value="1"/>
</dbReference>
<dbReference type="GO" id="GO:0046872">
    <property type="term" value="F:metal ion binding"/>
    <property type="evidence" value="ECO:0007669"/>
    <property type="project" value="UniProtKB-KW"/>
</dbReference>
<protein>
    <submittedName>
        <fullName evidence="9">Uncharacterized protein</fullName>
    </submittedName>
</protein>
<dbReference type="Gene3D" id="3.50.50.60">
    <property type="entry name" value="FAD/NAD(P)-binding domain"/>
    <property type="match status" value="1"/>
</dbReference>
<feature type="compositionally biased region" description="Gly residues" evidence="6">
    <location>
        <begin position="797"/>
        <end position="807"/>
    </location>
</feature>
<feature type="region of interest" description="Disordered" evidence="6">
    <location>
        <begin position="797"/>
        <end position="821"/>
    </location>
</feature>